<dbReference type="STRING" id="31234.E3MZ62"/>
<dbReference type="InParanoid" id="E3MZ62"/>
<evidence type="ECO:0000259" key="3">
    <source>
        <dbReference type="PROSITE" id="PS50041"/>
    </source>
</evidence>
<feature type="compositionally biased region" description="Basic residues" evidence="1">
    <location>
        <begin position="93"/>
        <end position="115"/>
    </location>
</feature>
<dbReference type="Gene3D" id="3.10.100.10">
    <property type="entry name" value="Mannose-Binding Protein A, subunit A"/>
    <property type="match status" value="1"/>
</dbReference>
<sequence length="307" mass="33291">MKMSSSGSIMRSCPRFYFSALVKKVAFCNHPLPTNIASVPLFSFRLRMNTFVLALLFITAATAIYIGEGGGGGRGGSSSSSSWSSEEGGRGGGRGRPHRTRPPGRPPGRPHRPPRPPRPPPRPAREECPTGWHRFERPNGVWCILVGNPGITNGYFSHQEAETACARQGATLTGFQNDNERMTIANDALRKVQAVGRTVGGLWLGAINNAGCAVASCGPFNTFRWTDGHTTGNGGFKWGVGEPDNLNWGASSCIQQFIVAPNFVAGRDDWAVWKTSFQHGDLDKYRCGVQAKPVTRLYACGKRGVRR</sequence>
<dbReference type="PANTHER" id="PTHR47517:SF2">
    <property type="entry name" value="C-TYPE LECTIN DOMAIN-CONTAINING PROTEIN"/>
    <property type="match status" value="1"/>
</dbReference>
<dbReference type="eggNOG" id="KOG4297">
    <property type="taxonomic scope" value="Eukaryota"/>
</dbReference>
<keyword evidence="2" id="KW-0812">Transmembrane</keyword>
<reference evidence="4" key="1">
    <citation type="submission" date="2007-07" db="EMBL/GenBank/DDBJ databases">
        <title>PCAP assembly of the Caenorhabditis remanei genome.</title>
        <authorList>
            <consortium name="The Caenorhabditis remanei Sequencing Consortium"/>
            <person name="Wilson R.K."/>
        </authorList>
    </citation>
    <scope>NUCLEOTIDE SEQUENCE [LARGE SCALE GENOMIC DNA]</scope>
    <source>
        <strain evidence="4">PB4641</strain>
    </source>
</reference>
<proteinExistence type="predicted"/>
<dbReference type="CTD" id="9801648"/>
<evidence type="ECO:0000313" key="4">
    <source>
        <dbReference type="EMBL" id="EFP12769.1"/>
    </source>
</evidence>
<accession>E3MZ62</accession>
<dbReference type="RefSeq" id="XP_003098550.2">
    <property type="nucleotide sequence ID" value="XM_003098502.2"/>
</dbReference>
<organism evidence="5">
    <name type="scientific">Caenorhabditis remanei</name>
    <name type="common">Caenorhabditis vulgaris</name>
    <dbReference type="NCBI Taxonomy" id="31234"/>
    <lineage>
        <taxon>Eukaryota</taxon>
        <taxon>Metazoa</taxon>
        <taxon>Ecdysozoa</taxon>
        <taxon>Nematoda</taxon>
        <taxon>Chromadorea</taxon>
        <taxon>Rhabditida</taxon>
        <taxon>Rhabditina</taxon>
        <taxon>Rhabditomorpha</taxon>
        <taxon>Rhabditoidea</taxon>
        <taxon>Rhabditidae</taxon>
        <taxon>Peloderinae</taxon>
        <taxon>Caenorhabditis</taxon>
    </lineage>
</organism>
<dbReference type="SUPFAM" id="SSF56436">
    <property type="entry name" value="C-type lectin-like"/>
    <property type="match status" value="1"/>
</dbReference>
<protein>
    <recommendedName>
        <fullName evidence="3">C-type lectin domain-containing protein</fullName>
    </recommendedName>
</protein>
<keyword evidence="2" id="KW-1133">Transmembrane helix</keyword>
<dbReference type="PROSITE" id="PS50041">
    <property type="entry name" value="C_TYPE_LECTIN_2"/>
    <property type="match status" value="1"/>
</dbReference>
<dbReference type="OrthoDB" id="5826302at2759"/>
<dbReference type="Proteomes" id="UP000008281">
    <property type="component" value="Unassembled WGS sequence"/>
</dbReference>
<dbReference type="KEGG" id="crq:GCK72_019726"/>
<dbReference type="CDD" id="cd00037">
    <property type="entry name" value="CLECT"/>
    <property type="match status" value="1"/>
</dbReference>
<feature type="transmembrane region" description="Helical" evidence="2">
    <location>
        <begin position="50"/>
        <end position="67"/>
    </location>
</feature>
<evidence type="ECO:0000256" key="2">
    <source>
        <dbReference type="SAM" id="Phobius"/>
    </source>
</evidence>
<feature type="domain" description="C-type lectin" evidence="3">
    <location>
        <begin position="160"/>
        <end position="270"/>
    </location>
</feature>
<dbReference type="GeneID" id="9801648"/>
<dbReference type="InterPro" id="IPR001304">
    <property type="entry name" value="C-type_lectin-like"/>
</dbReference>
<feature type="region of interest" description="Disordered" evidence="1">
    <location>
        <begin position="70"/>
        <end position="131"/>
    </location>
</feature>
<dbReference type="OMA" id="RPAREEC"/>
<dbReference type="AlphaFoldDB" id="E3MZ62"/>
<evidence type="ECO:0000313" key="5">
    <source>
        <dbReference type="Proteomes" id="UP000008281"/>
    </source>
</evidence>
<evidence type="ECO:0000256" key="1">
    <source>
        <dbReference type="SAM" id="MobiDB-lite"/>
    </source>
</evidence>
<keyword evidence="5" id="KW-1185">Reference proteome</keyword>
<gene>
    <name evidence="4" type="ORF">CRE_05037</name>
</gene>
<dbReference type="EMBL" id="DS268499">
    <property type="protein sequence ID" value="EFP12769.1"/>
    <property type="molecule type" value="Genomic_DNA"/>
</dbReference>
<name>E3MZ62_CAERE</name>
<feature type="compositionally biased region" description="Low complexity" evidence="1">
    <location>
        <begin position="77"/>
        <end position="86"/>
    </location>
</feature>
<dbReference type="InterPro" id="IPR016187">
    <property type="entry name" value="CTDL_fold"/>
</dbReference>
<dbReference type="InterPro" id="IPR016186">
    <property type="entry name" value="C-type_lectin-like/link_sf"/>
</dbReference>
<dbReference type="HOGENOM" id="CLU_058687_0_0_1"/>
<keyword evidence="2" id="KW-0472">Membrane</keyword>
<dbReference type="SMART" id="SM00034">
    <property type="entry name" value="CLECT"/>
    <property type="match status" value="1"/>
</dbReference>
<dbReference type="PANTHER" id="PTHR47517">
    <property type="entry name" value="C-TYPE LECTIN-RELATED"/>
    <property type="match status" value="1"/>
</dbReference>